<feature type="chain" id="PRO_5020339660" description="Lipocalin-like protein" evidence="1">
    <location>
        <begin position="24"/>
        <end position="173"/>
    </location>
</feature>
<dbReference type="PROSITE" id="PS51257">
    <property type="entry name" value="PROKAR_LIPOPROTEIN"/>
    <property type="match status" value="1"/>
</dbReference>
<evidence type="ECO:0000313" key="3">
    <source>
        <dbReference type="Proteomes" id="UP000295215"/>
    </source>
</evidence>
<protein>
    <recommendedName>
        <fullName evidence="4">Lipocalin-like protein</fullName>
    </recommendedName>
</protein>
<reference evidence="2 3" key="1">
    <citation type="submission" date="2019-03" db="EMBL/GenBank/DDBJ databases">
        <title>Genomic Encyclopedia of Archaeal and Bacterial Type Strains, Phase II (KMG-II): from individual species to whole genera.</title>
        <authorList>
            <person name="Goeker M."/>
        </authorList>
    </citation>
    <scope>NUCLEOTIDE SEQUENCE [LARGE SCALE GENOMIC DNA]</scope>
    <source>
        <strain evidence="2 3">DSM 28213</strain>
    </source>
</reference>
<evidence type="ECO:0000313" key="2">
    <source>
        <dbReference type="EMBL" id="TDS55925.1"/>
    </source>
</evidence>
<evidence type="ECO:0000256" key="1">
    <source>
        <dbReference type="SAM" id="SignalP"/>
    </source>
</evidence>
<keyword evidence="3" id="KW-1185">Reference proteome</keyword>
<gene>
    <name evidence="2" type="ORF">C8P70_12146</name>
</gene>
<accession>A0A4R7F038</accession>
<name>A0A4R7F038_9FLAO</name>
<proteinExistence type="predicted"/>
<dbReference type="EMBL" id="SOAG01000021">
    <property type="protein sequence ID" value="TDS55925.1"/>
    <property type="molecule type" value="Genomic_DNA"/>
</dbReference>
<sequence>MNKIISVVTCSVFLLLFFGCSKSDDSESDKITENKALLIGGWYVVNEYAYDSDNHVVSERSMKASEDCPYDELTFVPNGTANYLAYLVLEKPEVEKVECEENLVPNAYTWGLPDGRRLKVSNGESTDDYVFMVLNQQNMRLSRGLTPSEVIQGGYDKSVVRIEIEYNRILSNN</sequence>
<evidence type="ECO:0008006" key="4">
    <source>
        <dbReference type="Google" id="ProtNLM"/>
    </source>
</evidence>
<dbReference type="AlphaFoldDB" id="A0A4R7F038"/>
<keyword evidence="1" id="KW-0732">Signal</keyword>
<feature type="signal peptide" evidence="1">
    <location>
        <begin position="1"/>
        <end position="23"/>
    </location>
</feature>
<dbReference type="RefSeq" id="WP_133713111.1">
    <property type="nucleotide sequence ID" value="NZ_SOAG01000021.1"/>
</dbReference>
<dbReference type="Proteomes" id="UP000295215">
    <property type="component" value="Unassembled WGS sequence"/>
</dbReference>
<comment type="caution">
    <text evidence="2">The sequence shown here is derived from an EMBL/GenBank/DDBJ whole genome shotgun (WGS) entry which is preliminary data.</text>
</comment>
<organism evidence="2 3">
    <name type="scientific">Myroides indicus</name>
    <dbReference type="NCBI Taxonomy" id="1323422"/>
    <lineage>
        <taxon>Bacteria</taxon>
        <taxon>Pseudomonadati</taxon>
        <taxon>Bacteroidota</taxon>
        <taxon>Flavobacteriia</taxon>
        <taxon>Flavobacteriales</taxon>
        <taxon>Flavobacteriaceae</taxon>
        <taxon>Myroides</taxon>
    </lineage>
</organism>